<evidence type="ECO:0000313" key="2">
    <source>
        <dbReference type="EMBL" id="GMU06491.1"/>
    </source>
</evidence>
<dbReference type="Proteomes" id="UP001342631">
    <property type="component" value="Unassembled WGS sequence"/>
</dbReference>
<name>A0ABQ6QR52_9BACT</name>
<sequence>MRSESKPDLRKPGLEGQLLLDVGGGGWARFLVMPTSFVGAACFIAGLTGLLTGAHGTARPSG</sequence>
<protein>
    <submittedName>
        <fullName evidence="2">Uncharacterized protein</fullName>
    </submittedName>
</protein>
<organism evidence="2 3">
    <name type="scientific">Corallococcus caeni</name>
    <dbReference type="NCBI Taxonomy" id="3082388"/>
    <lineage>
        <taxon>Bacteria</taxon>
        <taxon>Pseudomonadati</taxon>
        <taxon>Myxococcota</taxon>
        <taxon>Myxococcia</taxon>
        <taxon>Myxococcales</taxon>
        <taxon>Cystobacterineae</taxon>
        <taxon>Myxococcaceae</taxon>
        <taxon>Corallococcus</taxon>
    </lineage>
</organism>
<proteinExistence type="predicted"/>
<keyword evidence="1" id="KW-1133">Transmembrane helix</keyword>
<keyword evidence="1" id="KW-0812">Transmembrane</keyword>
<evidence type="ECO:0000256" key="1">
    <source>
        <dbReference type="SAM" id="Phobius"/>
    </source>
</evidence>
<dbReference type="EMBL" id="BTTX01000003">
    <property type="protein sequence ID" value="GMU06491.1"/>
    <property type="molecule type" value="Genomic_DNA"/>
</dbReference>
<feature type="transmembrane region" description="Helical" evidence="1">
    <location>
        <begin position="27"/>
        <end position="51"/>
    </location>
</feature>
<gene>
    <name evidence="2" type="ORF">ASNO1_27440</name>
</gene>
<keyword evidence="1" id="KW-0472">Membrane</keyword>
<keyword evidence="3" id="KW-1185">Reference proteome</keyword>
<reference evidence="2 3" key="1">
    <citation type="journal article" date="2024" name="Arch. Microbiol.">
        <title>Corallococcus caeni sp. nov., a novel myxobacterium isolated from activated sludge.</title>
        <authorList>
            <person name="Tomita S."/>
            <person name="Nakai R."/>
            <person name="Kuroda K."/>
            <person name="Kurashita H."/>
            <person name="Hatamoto M."/>
            <person name="Yamaguchi T."/>
            <person name="Narihiro T."/>
        </authorList>
    </citation>
    <scope>NUCLEOTIDE SEQUENCE [LARGE SCALE GENOMIC DNA]</scope>
    <source>
        <strain evidence="2 3">NO1</strain>
    </source>
</reference>
<accession>A0ABQ6QR52</accession>
<evidence type="ECO:0000313" key="3">
    <source>
        <dbReference type="Proteomes" id="UP001342631"/>
    </source>
</evidence>
<comment type="caution">
    <text evidence="2">The sequence shown here is derived from an EMBL/GenBank/DDBJ whole genome shotgun (WGS) entry which is preliminary data.</text>
</comment>
<dbReference type="RefSeq" id="WP_338277327.1">
    <property type="nucleotide sequence ID" value="NZ_BTTX01000003.1"/>
</dbReference>